<dbReference type="OrthoDB" id="3403999at2"/>
<keyword evidence="2" id="KW-1185">Reference proteome</keyword>
<organism evidence="1 2">
    <name type="scientific">Asanoa hainanensis</name>
    <dbReference type="NCBI Taxonomy" id="560556"/>
    <lineage>
        <taxon>Bacteria</taxon>
        <taxon>Bacillati</taxon>
        <taxon>Actinomycetota</taxon>
        <taxon>Actinomycetes</taxon>
        <taxon>Micromonosporales</taxon>
        <taxon>Micromonosporaceae</taxon>
        <taxon>Asanoa</taxon>
    </lineage>
</organism>
<gene>
    <name evidence="1" type="ORF">SAMN05421812_105455</name>
</gene>
<dbReference type="AlphaFoldDB" id="A0A239MJ28"/>
<accession>A0A239MJ28</accession>
<sequence length="59" mass="6231">MSEHTQDEVAESIGGAYWSVDEGHWETIAPALPDHVVDLLAPPILVGAAPREARAVAIA</sequence>
<dbReference type="EMBL" id="FZPH01000005">
    <property type="protein sequence ID" value="SNT41809.1"/>
    <property type="molecule type" value="Genomic_DNA"/>
</dbReference>
<reference evidence="1 2" key="1">
    <citation type="submission" date="2017-06" db="EMBL/GenBank/DDBJ databases">
        <authorList>
            <person name="Kim H.J."/>
            <person name="Triplett B.A."/>
        </authorList>
    </citation>
    <scope>NUCLEOTIDE SEQUENCE [LARGE SCALE GENOMIC DNA]</scope>
    <source>
        <strain evidence="1 2">CGMCC 4.5593</strain>
    </source>
</reference>
<proteinExistence type="predicted"/>
<protein>
    <submittedName>
        <fullName evidence="1">Uncharacterized protein</fullName>
    </submittedName>
</protein>
<dbReference type="Proteomes" id="UP000198362">
    <property type="component" value="Unassembled WGS sequence"/>
</dbReference>
<name>A0A239MJ28_9ACTN</name>
<evidence type="ECO:0000313" key="2">
    <source>
        <dbReference type="Proteomes" id="UP000198362"/>
    </source>
</evidence>
<evidence type="ECO:0000313" key="1">
    <source>
        <dbReference type="EMBL" id="SNT41809.1"/>
    </source>
</evidence>
<dbReference type="RefSeq" id="WP_089249457.1">
    <property type="nucleotide sequence ID" value="NZ_FZPH01000005.1"/>
</dbReference>